<organism evidence="2 3">
    <name type="scientific">Leishmania tarentolae</name>
    <name type="common">Sauroleishmania tarentolae</name>
    <dbReference type="NCBI Taxonomy" id="5689"/>
    <lineage>
        <taxon>Eukaryota</taxon>
        <taxon>Discoba</taxon>
        <taxon>Euglenozoa</taxon>
        <taxon>Kinetoplastea</taxon>
        <taxon>Metakinetoplastina</taxon>
        <taxon>Trypanosomatida</taxon>
        <taxon>Trypanosomatidae</taxon>
        <taxon>Leishmaniinae</taxon>
        <taxon>Leishmania</taxon>
        <taxon>lizard Leishmania</taxon>
    </lineage>
</organism>
<comment type="caution">
    <text evidence="2">The sequence shown here is derived from an EMBL/GenBank/DDBJ whole genome shotgun (WGS) entry which is preliminary data.</text>
</comment>
<evidence type="ECO:0000256" key="1">
    <source>
        <dbReference type="SAM" id="Phobius"/>
    </source>
</evidence>
<dbReference type="Proteomes" id="UP000419144">
    <property type="component" value="Unassembled WGS sequence"/>
</dbReference>
<keyword evidence="3" id="KW-1185">Reference proteome</keyword>
<accession>A0A640KH37</accession>
<gene>
    <name evidence="2" type="ORF">LtaPh_2111031</name>
</gene>
<dbReference type="AlphaFoldDB" id="A0A640KH37"/>
<feature type="transmembrane region" description="Helical" evidence="1">
    <location>
        <begin position="37"/>
        <end position="58"/>
    </location>
</feature>
<keyword evidence="1" id="KW-0472">Membrane</keyword>
<dbReference type="VEuPathDB" id="TriTrypDB:LtaPh_2111031"/>
<keyword evidence="1" id="KW-1133">Transmembrane helix</keyword>
<dbReference type="EMBL" id="BLBS01000026">
    <property type="protein sequence ID" value="GET88345.1"/>
    <property type="molecule type" value="Genomic_DNA"/>
</dbReference>
<sequence>MKQKMESLWRCGLPHRRHQRGSRAQGGAGTLSGRRTYALGVALPFLPPFFFAIALLMFGTTPLWDKVTFFRSVPMSSSWRTASITVRGFRRHRFLPLCAAAFTDSSSSSAVRYSSTAARYTAPEAPMRRAYWPRRIIAPTRPTGKIRPAFADLEPLLREAFLALRGVAMFLGRREGCG</sequence>
<evidence type="ECO:0000313" key="3">
    <source>
        <dbReference type="Proteomes" id="UP000419144"/>
    </source>
</evidence>
<keyword evidence="1" id="KW-0812">Transmembrane</keyword>
<name>A0A640KH37_LEITA</name>
<dbReference type="OrthoDB" id="10524735at2759"/>
<protein>
    <submittedName>
        <fullName evidence="2">Histone H2A, putative</fullName>
    </submittedName>
</protein>
<reference evidence="2" key="1">
    <citation type="submission" date="2019-11" db="EMBL/GenBank/DDBJ databases">
        <title>Leishmania tarentolae CDS.</title>
        <authorList>
            <person name="Goto Y."/>
            <person name="Yamagishi J."/>
        </authorList>
    </citation>
    <scope>NUCLEOTIDE SEQUENCE [LARGE SCALE GENOMIC DNA]</scope>
    <source>
        <strain evidence="2">Parrot Tar II</strain>
    </source>
</reference>
<proteinExistence type="predicted"/>
<evidence type="ECO:0000313" key="2">
    <source>
        <dbReference type="EMBL" id="GET88345.1"/>
    </source>
</evidence>